<evidence type="ECO:0000313" key="1">
    <source>
        <dbReference type="Proteomes" id="UP000515135"/>
    </source>
</evidence>
<gene>
    <name evidence="2" type="primary">LOC109474738</name>
</gene>
<dbReference type="AlphaFoldDB" id="A0A6P4Z9P7"/>
<dbReference type="GO" id="GO:0005769">
    <property type="term" value="C:early endosome"/>
    <property type="evidence" value="ECO:0007669"/>
    <property type="project" value="TreeGrafter"/>
</dbReference>
<organism evidence="1 2">
    <name type="scientific">Branchiostoma belcheri</name>
    <name type="common">Amphioxus</name>
    <dbReference type="NCBI Taxonomy" id="7741"/>
    <lineage>
        <taxon>Eukaryota</taxon>
        <taxon>Metazoa</taxon>
        <taxon>Chordata</taxon>
        <taxon>Cephalochordata</taxon>
        <taxon>Leptocardii</taxon>
        <taxon>Amphioxiformes</taxon>
        <taxon>Branchiostomatidae</taxon>
        <taxon>Branchiostoma</taxon>
    </lineage>
</organism>
<dbReference type="Proteomes" id="UP000515135">
    <property type="component" value="Unplaced"/>
</dbReference>
<accession>A0A6P4Z9P7</accession>
<name>A0A6P4Z9P7_BRABE</name>
<dbReference type="PANTHER" id="PTHR12431:SF14">
    <property type="entry name" value="LD15323P"/>
    <property type="match status" value="1"/>
</dbReference>
<dbReference type="PANTHER" id="PTHR12431">
    <property type="entry name" value="SORTING NEXIN 17 AND 27"/>
    <property type="match status" value="1"/>
</dbReference>
<proteinExistence type="predicted"/>
<sequence length="284" mass="32035">MELGNIVKVSVRTLDIDSSPIQVSVKEEATAGEVLQKVANVLGIHTENLPLFSLFECMEAPINRLRDQDIVPFTTGLSIQKWCFEPVKEEQVLSRNVDTAAIQLLFLQAQADVREGKLHPSPEQRTKLEEYCDPSFPLHGRYVQLCQTLEDYSSVRFRDVIVERDLCVDNFKVPVGTIIELRVTLTGLRLVSGEMTLSIVWSRITSWTNVKEGNHLQYEVYSPDSGSRDILAVQTIQAPYLLSTTLEIIAALQKEQSGPAFHTSQVHRQEEGTVTHWDNVLFQA</sequence>
<protein>
    <submittedName>
        <fullName evidence="2">Uncharacterized protein LOC109474738</fullName>
    </submittedName>
</protein>
<dbReference type="Gene3D" id="3.10.20.90">
    <property type="entry name" value="Phosphatidylinositol 3-kinase Catalytic Subunit, Chain A, domain 1"/>
    <property type="match status" value="1"/>
</dbReference>
<dbReference type="Gene3D" id="1.20.80.60">
    <property type="match status" value="1"/>
</dbReference>
<dbReference type="GeneID" id="109474738"/>
<keyword evidence="1" id="KW-1185">Reference proteome</keyword>
<dbReference type="GO" id="GO:0006886">
    <property type="term" value="P:intracellular protein transport"/>
    <property type="evidence" value="ECO:0007669"/>
    <property type="project" value="TreeGrafter"/>
</dbReference>
<dbReference type="KEGG" id="bbel:109474738"/>
<reference evidence="2" key="1">
    <citation type="submission" date="2025-08" db="UniProtKB">
        <authorList>
            <consortium name="RefSeq"/>
        </authorList>
    </citation>
    <scope>IDENTIFICATION</scope>
    <source>
        <tissue evidence="2">Gonad</tissue>
    </source>
</reference>
<dbReference type="GO" id="GO:0032456">
    <property type="term" value="P:endocytic recycling"/>
    <property type="evidence" value="ECO:0007669"/>
    <property type="project" value="TreeGrafter"/>
</dbReference>
<evidence type="ECO:0000313" key="2">
    <source>
        <dbReference type="RefSeq" id="XP_019630659.1"/>
    </source>
</evidence>
<dbReference type="RefSeq" id="XP_019630659.1">
    <property type="nucleotide sequence ID" value="XM_019775100.1"/>
</dbReference>
<dbReference type="GO" id="GO:0035091">
    <property type="term" value="F:phosphatidylinositol binding"/>
    <property type="evidence" value="ECO:0007669"/>
    <property type="project" value="TreeGrafter"/>
</dbReference>
<dbReference type="OrthoDB" id="6022170at2759"/>